<evidence type="ECO:0000259" key="2">
    <source>
        <dbReference type="Pfam" id="PF20049"/>
    </source>
</evidence>
<feature type="region of interest" description="Disordered" evidence="1">
    <location>
        <begin position="140"/>
        <end position="161"/>
    </location>
</feature>
<evidence type="ECO:0000313" key="4">
    <source>
        <dbReference type="Proteomes" id="UP000271974"/>
    </source>
</evidence>
<evidence type="ECO:0000256" key="1">
    <source>
        <dbReference type="SAM" id="MobiDB-lite"/>
    </source>
</evidence>
<protein>
    <recommendedName>
        <fullName evidence="2">DUF6451 domain-containing protein</fullName>
    </recommendedName>
</protein>
<dbReference type="EMBL" id="RQTK01000028">
    <property type="protein sequence ID" value="RUS90624.1"/>
    <property type="molecule type" value="Genomic_DNA"/>
</dbReference>
<dbReference type="Proteomes" id="UP000271974">
    <property type="component" value="Unassembled WGS sequence"/>
</dbReference>
<dbReference type="STRING" id="188477.A0A3S1A0E7"/>
<dbReference type="InterPro" id="IPR045609">
    <property type="entry name" value="DUF6451"/>
</dbReference>
<proteinExistence type="predicted"/>
<dbReference type="Pfam" id="PF20049">
    <property type="entry name" value="DUF6451"/>
    <property type="match status" value="1"/>
</dbReference>
<gene>
    <name evidence="3" type="ORF">EGW08_001621</name>
</gene>
<accession>A0A3S1A0E7</accession>
<evidence type="ECO:0000313" key="3">
    <source>
        <dbReference type="EMBL" id="RUS90624.1"/>
    </source>
</evidence>
<feature type="domain" description="DUF6451" evidence="2">
    <location>
        <begin position="33"/>
        <end position="67"/>
    </location>
</feature>
<keyword evidence="4" id="KW-1185">Reference proteome</keyword>
<organism evidence="3 4">
    <name type="scientific">Elysia chlorotica</name>
    <name type="common">Eastern emerald elysia</name>
    <name type="synonym">Sea slug</name>
    <dbReference type="NCBI Taxonomy" id="188477"/>
    <lineage>
        <taxon>Eukaryota</taxon>
        <taxon>Metazoa</taxon>
        <taxon>Spiralia</taxon>
        <taxon>Lophotrochozoa</taxon>
        <taxon>Mollusca</taxon>
        <taxon>Gastropoda</taxon>
        <taxon>Heterobranchia</taxon>
        <taxon>Euthyneura</taxon>
        <taxon>Panpulmonata</taxon>
        <taxon>Sacoglossa</taxon>
        <taxon>Placobranchoidea</taxon>
        <taxon>Plakobranchidae</taxon>
        <taxon>Elysia</taxon>
    </lineage>
</organism>
<dbReference type="OrthoDB" id="10059790at2759"/>
<name>A0A3S1A0E7_ELYCH</name>
<sequence length="208" mass="24417">MFVNIIEHAYILHCYKGYKGENVRCRTNKARYTFNTLKPIWRCTALSVPNKIRIFNTSTNVKSILLYGSGTWRATKTSTTKLQSFINRCLRNILNFRRPEVVSNKELWTRTKQAPIETEIKKRKWSCNLVRPHTPKACMEHHEANPGVESPRKKEGRSFKTDLAKKYRQRNKSCWYHMGRDEEDQPKPSQVENSCCGPVFYKESRGLN</sequence>
<comment type="caution">
    <text evidence="3">The sequence shown here is derived from an EMBL/GenBank/DDBJ whole genome shotgun (WGS) entry which is preliminary data.</text>
</comment>
<reference evidence="3 4" key="1">
    <citation type="submission" date="2019-01" db="EMBL/GenBank/DDBJ databases">
        <title>A draft genome assembly of the solar-powered sea slug Elysia chlorotica.</title>
        <authorList>
            <person name="Cai H."/>
            <person name="Li Q."/>
            <person name="Fang X."/>
            <person name="Li J."/>
            <person name="Curtis N.E."/>
            <person name="Altenburger A."/>
            <person name="Shibata T."/>
            <person name="Feng M."/>
            <person name="Maeda T."/>
            <person name="Schwartz J.A."/>
            <person name="Shigenobu S."/>
            <person name="Lundholm N."/>
            <person name="Nishiyama T."/>
            <person name="Yang H."/>
            <person name="Hasebe M."/>
            <person name="Li S."/>
            <person name="Pierce S.K."/>
            <person name="Wang J."/>
        </authorList>
    </citation>
    <scope>NUCLEOTIDE SEQUENCE [LARGE SCALE GENOMIC DNA]</scope>
    <source>
        <strain evidence="3">EC2010</strain>
        <tissue evidence="3">Whole organism of an adult</tissue>
    </source>
</reference>
<dbReference type="AlphaFoldDB" id="A0A3S1A0E7"/>